<evidence type="ECO:0008006" key="3">
    <source>
        <dbReference type="Google" id="ProtNLM"/>
    </source>
</evidence>
<dbReference type="EMBL" id="CM010629">
    <property type="protein sequence ID" value="RID74088.1"/>
    <property type="molecule type" value="Genomic_DNA"/>
</dbReference>
<evidence type="ECO:0000313" key="2">
    <source>
        <dbReference type="Proteomes" id="UP000264353"/>
    </source>
</evidence>
<proteinExistence type="predicted"/>
<sequence>MALVLNRILKLHARRDNARFFSSLPESPYLLLGGKKLRDSPEGQVGKHMFFDPTKEEKVYISEKTVPQELNGQPLLGASQSWVFKPSTHVTEVSLSSSDPLQEEDFYVAAKPCEDSKWTHIDTPYSLLPASEFLLYSRRNKTFYFTSFKGLFMGSLDISNKKLKFQDLRLQDGEWIMMHSITKRFTVFMQDEKRKEFCYTDDIGDLCIFLGQRPKPNSIYYIGSGLGYYNLASGTVRSFDPPSGKPLLVRYPYWLHPTNPIA</sequence>
<organism evidence="1 2">
    <name type="scientific">Brassica campestris</name>
    <name type="common">Field mustard</name>
    <dbReference type="NCBI Taxonomy" id="3711"/>
    <lineage>
        <taxon>Eukaryota</taxon>
        <taxon>Viridiplantae</taxon>
        <taxon>Streptophyta</taxon>
        <taxon>Embryophyta</taxon>
        <taxon>Tracheophyta</taxon>
        <taxon>Spermatophyta</taxon>
        <taxon>Magnoliopsida</taxon>
        <taxon>eudicotyledons</taxon>
        <taxon>Gunneridae</taxon>
        <taxon>Pentapetalae</taxon>
        <taxon>rosids</taxon>
        <taxon>malvids</taxon>
        <taxon>Brassicales</taxon>
        <taxon>Brassicaceae</taxon>
        <taxon>Brassiceae</taxon>
        <taxon>Brassica</taxon>
    </lineage>
</organism>
<dbReference type="AlphaFoldDB" id="A0A398AAY0"/>
<name>A0A398AAY0_BRACM</name>
<accession>A0A398AAY0</accession>
<dbReference type="Proteomes" id="UP000264353">
    <property type="component" value="Chromosome A2"/>
</dbReference>
<reference evidence="1 2" key="1">
    <citation type="submission" date="2018-06" db="EMBL/GenBank/DDBJ databases">
        <title>WGS assembly of Brassica rapa FPsc.</title>
        <authorList>
            <person name="Bowman J."/>
            <person name="Kohchi T."/>
            <person name="Yamato K."/>
            <person name="Jenkins J."/>
            <person name="Shu S."/>
            <person name="Ishizaki K."/>
            <person name="Yamaoka S."/>
            <person name="Nishihama R."/>
            <person name="Nakamura Y."/>
            <person name="Berger F."/>
            <person name="Adam C."/>
            <person name="Aki S."/>
            <person name="Althoff F."/>
            <person name="Araki T."/>
            <person name="Arteaga-Vazquez M."/>
            <person name="Balasubrmanian S."/>
            <person name="Bauer D."/>
            <person name="Boehm C."/>
            <person name="Briginshaw L."/>
            <person name="Caballero-Perez J."/>
            <person name="Catarino B."/>
            <person name="Chen F."/>
            <person name="Chiyoda S."/>
            <person name="Chovatia M."/>
            <person name="Davies K."/>
            <person name="Delmans M."/>
            <person name="Demura T."/>
            <person name="Dierschke T."/>
            <person name="Dolan L."/>
            <person name="Dorantes-Acosta A."/>
            <person name="Eklund D."/>
            <person name="Florent S."/>
            <person name="Flores-Sandoval E."/>
            <person name="Fujiyama A."/>
            <person name="Fukuzawa H."/>
            <person name="Galik B."/>
            <person name="Grimanelli D."/>
            <person name="Grimwood J."/>
            <person name="Grossniklaus U."/>
            <person name="Hamada T."/>
            <person name="Haseloff J."/>
            <person name="Hetherington A."/>
            <person name="Higo A."/>
            <person name="Hirakawa Y."/>
            <person name="Hundley H."/>
            <person name="Ikeda Y."/>
            <person name="Inoue K."/>
            <person name="Inoue S."/>
            <person name="Ishida S."/>
            <person name="Jia Q."/>
            <person name="Kakita M."/>
            <person name="Kanazawa T."/>
            <person name="Kawai Y."/>
            <person name="Kawashima T."/>
            <person name="Kennedy M."/>
            <person name="Kinose K."/>
            <person name="Kinoshita T."/>
            <person name="Kohara Y."/>
            <person name="Koide E."/>
            <person name="Komatsu K."/>
            <person name="Kopischke S."/>
            <person name="Kubo M."/>
            <person name="Kyozuka J."/>
            <person name="Lagercrantz U."/>
            <person name="Lin S."/>
            <person name="Lindquist E."/>
            <person name="Lipzen A."/>
            <person name="Lu C."/>
            <person name="Luna E."/>
            <person name="Martienssen R."/>
            <person name="Minamino N."/>
            <person name="Mizutani M."/>
            <person name="Mizutani M."/>
            <person name="Mochizuki N."/>
            <person name="Monte I."/>
            <person name="Mosher R."/>
            <person name="Nagasaki H."/>
            <person name="Nakagami H."/>
            <person name="Naramoto S."/>
            <person name="Nishitani K."/>
            <person name="Ohtani M."/>
            <person name="Okamoto T."/>
            <person name="Okumura M."/>
            <person name="Phillips J."/>
            <person name="Pollak B."/>
            <person name="Reinders A."/>
            <person name="Roevekamp M."/>
            <person name="Sano R."/>
            <person name="Sawa S."/>
            <person name="Schmid M."/>
            <person name="Shirakawa M."/>
            <person name="Solano R."/>
            <person name="Spunde A."/>
            <person name="Suetsugu N."/>
            <person name="Sugano S."/>
            <person name="Sugiyama A."/>
            <person name="Sun R."/>
            <person name="Suzuki Y."/>
            <person name="Takenaka M."/>
            <person name="Takezawa D."/>
            <person name="Tomogane H."/>
            <person name="Tsuzuki M."/>
            <person name="Ueda T."/>
            <person name="Umeda M."/>
            <person name="Ward J."/>
            <person name="Watanabe Y."/>
            <person name="Yazaki K."/>
            <person name="Yokoyama R."/>
            <person name="Yoshitake Y."/>
            <person name="Yotsui I."/>
            <person name="Zachgo S."/>
            <person name="Schmutz J."/>
        </authorList>
    </citation>
    <scope>NUCLEOTIDE SEQUENCE [LARGE SCALE GENOMIC DNA]</scope>
    <source>
        <strain evidence="2">cv. B-3</strain>
    </source>
</reference>
<evidence type="ECO:0000313" key="1">
    <source>
        <dbReference type="EMBL" id="RID74088.1"/>
    </source>
</evidence>
<gene>
    <name evidence="1" type="ORF">BRARA_B01204</name>
</gene>
<protein>
    <recommendedName>
        <fullName evidence="3">DUF295 domain-containing protein</fullName>
    </recommendedName>
</protein>